<dbReference type="SUPFAM" id="SSF63451">
    <property type="entry name" value="LEM domain"/>
    <property type="match status" value="1"/>
</dbReference>
<dbReference type="PANTHER" id="PTHR12019:SF12">
    <property type="entry name" value="LEM DOMAIN-CONTAINING PROTEIN 1"/>
    <property type="match status" value="1"/>
</dbReference>
<gene>
    <name evidence="3" type="primary">LEMD1</name>
</gene>
<dbReference type="FunFam" id="1.10.720.40:FF:000001">
    <property type="entry name" value="LEM domain containing 2, isoform CRA_a"/>
    <property type="match status" value="1"/>
</dbReference>
<proteinExistence type="predicted"/>
<feature type="region of interest" description="Disordered" evidence="1">
    <location>
        <begin position="50"/>
        <end position="75"/>
    </location>
</feature>
<dbReference type="GeneTree" id="ENSGT00940000154098"/>
<dbReference type="InterPro" id="IPR011015">
    <property type="entry name" value="LEM/LEM-like_dom_sf"/>
</dbReference>
<sequence>MVDVKCLSDYELQHELTKLGFSPGPILPSTRKVYEKKLVQLLVSPPCASPVMNGPEELDRAQDDEDSEGTLRGSSQIFLSRRAPLKSSPAALFIKMLLHGWKPRADEQPPFLALAASLILKPFSAALAFPPLGASSDPKEKSLPPDLDIQGCVRLAAGSKGQ</sequence>
<dbReference type="SMART" id="SM00540">
    <property type="entry name" value="LEM"/>
    <property type="match status" value="1"/>
</dbReference>
<name>A0A452TAG5_URSMA</name>
<organism evidence="3">
    <name type="scientific">Ursus maritimus</name>
    <name type="common">Polar bear</name>
    <name type="synonym">Thalarctos maritimus</name>
    <dbReference type="NCBI Taxonomy" id="29073"/>
    <lineage>
        <taxon>Eukaryota</taxon>
        <taxon>Metazoa</taxon>
        <taxon>Chordata</taxon>
        <taxon>Craniata</taxon>
        <taxon>Vertebrata</taxon>
        <taxon>Euteleostomi</taxon>
        <taxon>Mammalia</taxon>
        <taxon>Eutheria</taxon>
        <taxon>Laurasiatheria</taxon>
        <taxon>Carnivora</taxon>
        <taxon>Caniformia</taxon>
        <taxon>Ursidae</taxon>
        <taxon>Ursus</taxon>
    </lineage>
</organism>
<accession>A0A452TAG5</accession>
<dbReference type="AlphaFoldDB" id="A0A452TAG5"/>
<reference evidence="3" key="1">
    <citation type="submission" date="2019-03" db="UniProtKB">
        <authorList>
            <consortium name="Ensembl"/>
        </authorList>
    </citation>
    <scope>IDENTIFICATION</scope>
</reference>
<evidence type="ECO:0000256" key="1">
    <source>
        <dbReference type="SAM" id="MobiDB-lite"/>
    </source>
</evidence>
<dbReference type="PANTHER" id="PTHR12019">
    <property type="entry name" value="LAMINA-ASSOCIATED POLYPEPTIDE THYMOPOIETIN"/>
    <property type="match status" value="1"/>
</dbReference>
<dbReference type="InterPro" id="IPR051656">
    <property type="entry name" value="LEM_domain"/>
</dbReference>
<dbReference type="Pfam" id="PF03020">
    <property type="entry name" value="LEM"/>
    <property type="match status" value="1"/>
</dbReference>
<evidence type="ECO:0000259" key="2">
    <source>
        <dbReference type="PROSITE" id="PS50954"/>
    </source>
</evidence>
<dbReference type="PROSITE" id="PS50954">
    <property type="entry name" value="LEM"/>
    <property type="match status" value="1"/>
</dbReference>
<protein>
    <submittedName>
        <fullName evidence="3">LEM domain containing 1</fullName>
    </submittedName>
</protein>
<dbReference type="Gene3D" id="1.10.720.40">
    <property type="match status" value="1"/>
</dbReference>
<dbReference type="InterPro" id="IPR003887">
    <property type="entry name" value="LEM_dom"/>
</dbReference>
<dbReference type="Ensembl" id="ENSUMAT00000005815.1">
    <property type="protein sequence ID" value="ENSUMAP00000004808.1"/>
    <property type="gene ID" value="ENSUMAG00000003837.1"/>
</dbReference>
<dbReference type="CDD" id="cd12940">
    <property type="entry name" value="LEM_LAP2_LEMD1"/>
    <property type="match status" value="1"/>
</dbReference>
<feature type="domain" description="LEM" evidence="2">
    <location>
        <begin position="1"/>
        <end position="45"/>
    </location>
</feature>
<evidence type="ECO:0000313" key="3">
    <source>
        <dbReference type="Ensembl" id="ENSUMAP00000004808"/>
    </source>
</evidence>